<dbReference type="InterPro" id="IPR036388">
    <property type="entry name" value="WH-like_DNA-bd_sf"/>
</dbReference>
<feature type="domain" description="HTH iclR-type" evidence="4">
    <location>
        <begin position="16"/>
        <end position="77"/>
    </location>
</feature>
<evidence type="ECO:0000313" key="7">
    <source>
        <dbReference type="Proteomes" id="UP000198582"/>
    </source>
</evidence>
<dbReference type="GO" id="GO:0003677">
    <property type="term" value="F:DNA binding"/>
    <property type="evidence" value="ECO:0007669"/>
    <property type="project" value="UniProtKB-KW"/>
</dbReference>
<dbReference type="PANTHER" id="PTHR30136:SF24">
    <property type="entry name" value="HTH-TYPE TRANSCRIPTIONAL REPRESSOR ALLR"/>
    <property type="match status" value="1"/>
</dbReference>
<dbReference type="EMBL" id="FOEF01000003">
    <property type="protein sequence ID" value="SEP07842.1"/>
    <property type="molecule type" value="Genomic_DNA"/>
</dbReference>
<gene>
    <name evidence="6" type="ORF">SAMN04489732_103521</name>
</gene>
<dbReference type="InterPro" id="IPR050707">
    <property type="entry name" value="HTH_MetabolicPath_Reg"/>
</dbReference>
<dbReference type="AlphaFoldDB" id="A0A1H8UXA5"/>
<keyword evidence="7" id="KW-1185">Reference proteome</keyword>
<dbReference type="SUPFAM" id="SSF46785">
    <property type="entry name" value="Winged helix' DNA-binding domain"/>
    <property type="match status" value="1"/>
</dbReference>
<accession>A0A1H8UXA5</accession>
<organism evidence="6 7">
    <name type="scientific">Amycolatopsis saalfeldensis</name>
    <dbReference type="NCBI Taxonomy" id="394193"/>
    <lineage>
        <taxon>Bacteria</taxon>
        <taxon>Bacillati</taxon>
        <taxon>Actinomycetota</taxon>
        <taxon>Actinomycetes</taxon>
        <taxon>Pseudonocardiales</taxon>
        <taxon>Pseudonocardiaceae</taxon>
        <taxon>Amycolatopsis</taxon>
    </lineage>
</organism>
<dbReference type="Pfam" id="PF09339">
    <property type="entry name" value="HTH_IclR"/>
    <property type="match status" value="1"/>
</dbReference>
<evidence type="ECO:0000313" key="6">
    <source>
        <dbReference type="EMBL" id="SEP07842.1"/>
    </source>
</evidence>
<dbReference type="PROSITE" id="PS51077">
    <property type="entry name" value="HTH_ICLR"/>
    <property type="match status" value="1"/>
</dbReference>
<evidence type="ECO:0000259" key="5">
    <source>
        <dbReference type="PROSITE" id="PS51078"/>
    </source>
</evidence>
<proteinExistence type="predicted"/>
<keyword evidence="2 6" id="KW-0238">DNA-binding</keyword>
<dbReference type="InterPro" id="IPR036390">
    <property type="entry name" value="WH_DNA-bd_sf"/>
</dbReference>
<dbReference type="PANTHER" id="PTHR30136">
    <property type="entry name" value="HELIX-TURN-HELIX TRANSCRIPTIONAL REGULATOR, ICLR FAMILY"/>
    <property type="match status" value="1"/>
</dbReference>
<dbReference type="SMART" id="SM00346">
    <property type="entry name" value="HTH_ICLR"/>
    <property type="match status" value="1"/>
</dbReference>
<sequence length="234" mass="24960">MSIPDPSGPPGASGTSKTLHHGLQVLELLVTHPQGLSLTEIAEGIGVHRTVAHRLVRTLEAHHLCRRDRFKRISLGTGLVRLAEPVEQDLRTLARPVLEELTDAAEASAHLVVRENAEQVRMLMIVEPRQARMHVAFRSGQLDPIGRGSAGLAMLAARPAVAGEREEVARARERGYAVSTGEIAPGITGISAVVPTGRDAAETSIGLSLFEAPDPDRLGRLVVAAAHRLGALLK</sequence>
<protein>
    <submittedName>
        <fullName evidence="6">DNA-binding transcriptional regulator, IclR family</fullName>
    </submittedName>
</protein>
<reference evidence="6 7" key="1">
    <citation type="submission" date="2016-10" db="EMBL/GenBank/DDBJ databases">
        <authorList>
            <person name="de Groot N.N."/>
        </authorList>
    </citation>
    <scope>NUCLEOTIDE SEQUENCE [LARGE SCALE GENOMIC DNA]</scope>
    <source>
        <strain evidence="6 7">DSM 44993</strain>
    </source>
</reference>
<evidence type="ECO:0000256" key="3">
    <source>
        <dbReference type="ARBA" id="ARBA00023163"/>
    </source>
</evidence>
<name>A0A1H8UXA5_9PSEU</name>
<dbReference type="PROSITE" id="PS51078">
    <property type="entry name" value="ICLR_ED"/>
    <property type="match status" value="1"/>
</dbReference>
<dbReference type="InterPro" id="IPR014757">
    <property type="entry name" value="Tscrpt_reg_IclR_C"/>
</dbReference>
<dbReference type="SUPFAM" id="SSF55781">
    <property type="entry name" value="GAF domain-like"/>
    <property type="match status" value="1"/>
</dbReference>
<dbReference type="InterPro" id="IPR005471">
    <property type="entry name" value="Tscrpt_reg_IclR_N"/>
</dbReference>
<dbReference type="Gene3D" id="1.10.10.10">
    <property type="entry name" value="Winged helix-like DNA-binding domain superfamily/Winged helix DNA-binding domain"/>
    <property type="match status" value="1"/>
</dbReference>
<dbReference type="RefSeq" id="WP_245787246.1">
    <property type="nucleotide sequence ID" value="NZ_FOEF01000003.1"/>
</dbReference>
<dbReference type="STRING" id="394193.SAMN04489732_103521"/>
<dbReference type="Gene3D" id="3.30.450.40">
    <property type="match status" value="2"/>
</dbReference>
<evidence type="ECO:0000256" key="1">
    <source>
        <dbReference type="ARBA" id="ARBA00023015"/>
    </source>
</evidence>
<evidence type="ECO:0000259" key="4">
    <source>
        <dbReference type="PROSITE" id="PS51077"/>
    </source>
</evidence>
<keyword evidence="3" id="KW-0804">Transcription</keyword>
<dbReference type="GO" id="GO:0003700">
    <property type="term" value="F:DNA-binding transcription factor activity"/>
    <property type="evidence" value="ECO:0007669"/>
    <property type="project" value="TreeGrafter"/>
</dbReference>
<evidence type="ECO:0000256" key="2">
    <source>
        <dbReference type="ARBA" id="ARBA00023125"/>
    </source>
</evidence>
<dbReference type="GO" id="GO:0045892">
    <property type="term" value="P:negative regulation of DNA-templated transcription"/>
    <property type="evidence" value="ECO:0007669"/>
    <property type="project" value="TreeGrafter"/>
</dbReference>
<dbReference type="InterPro" id="IPR029016">
    <property type="entry name" value="GAF-like_dom_sf"/>
</dbReference>
<dbReference type="Proteomes" id="UP000198582">
    <property type="component" value="Unassembled WGS sequence"/>
</dbReference>
<keyword evidence="1" id="KW-0805">Transcription regulation</keyword>
<feature type="domain" description="IclR-ED" evidence="5">
    <location>
        <begin position="71"/>
        <end position="234"/>
    </location>
</feature>